<keyword evidence="8 9" id="KW-0472">Membrane</keyword>
<feature type="transmembrane region" description="Helical" evidence="9">
    <location>
        <begin position="50"/>
        <end position="68"/>
    </location>
</feature>
<evidence type="ECO:0000256" key="3">
    <source>
        <dbReference type="ARBA" id="ARBA00022679"/>
    </source>
</evidence>
<dbReference type="Proteomes" id="UP000035489">
    <property type="component" value="Unassembled WGS sequence"/>
</dbReference>
<evidence type="ECO:0000256" key="9">
    <source>
        <dbReference type="SAM" id="Phobius"/>
    </source>
</evidence>
<evidence type="ECO:0000256" key="8">
    <source>
        <dbReference type="ARBA" id="ARBA00023136"/>
    </source>
</evidence>
<evidence type="ECO:0000259" key="10">
    <source>
        <dbReference type="SMART" id="SM00387"/>
    </source>
</evidence>
<reference evidence="11 12" key="1">
    <citation type="submission" date="2015-05" db="EMBL/GenBank/DDBJ databases">
        <title>Draft genome sequence of Microvirga vignae strain BR3299, a novel nitrogen fixing bacteria isolated from Brazil semi-aired region.</title>
        <authorList>
            <person name="Zilli J.E."/>
            <person name="Passos S.R."/>
            <person name="Leite J."/>
            <person name="Baldani J.I."/>
            <person name="Xavier G.R."/>
            <person name="Rumjaneck N.G."/>
            <person name="Simoes-Araujo J.L."/>
        </authorList>
    </citation>
    <scope>NUCLEOTIDE SEQUENCE [LARGE SCALE GENOMIC DNA]</scope>
    <source>
        <strain evidence="11 12">BR3299</strain>
    </source>
</reference>
<keyword evidence="5" id="KW-0418">Kinase</keyword>
<dbReference type="GO" id="GO:0005886">
    <property type="term" value="C:plasma membrane"/>
    <property type="evidence" value="ECO:0007669"/>
    <property type="project" value="UniProtKB-SubCell"/>
</dbReference>
<dbReference type="PANTHER" id="PTHR24421">
    <property type="entry name" value="NITRATE/NITRITE SENSOR PROTEIN NARX-RELATED"/>
    <property type="match status" value="1"/>
</dbReference>
<dbReference type="RefSeq" id="WP_047188618.1">
    <property type="nucleotide sequence ID" value="NZ_LCYG01000020.1"/>
</dbReference>
<dbReference type="CDD" id="cd16917">
    <property type="entry name" value="HATPase_UhpB-NarQ-NarX-like"/>
    <property type="match status" value="1"/>
</dbReference>
<keyword evidence="3" id="KW-0808">Transferase</keyword>
<dbReference type="GO" id="GO:0046983">
    <property type="term" value="F:protein dimerization activity"/>
    <property type="evidence" value="ECO:0007669"/>
    <property type="project" value="InterPro"/>
</dbReference>
<dbReference type="InterPro" id="IPR036890">
    <property type="entry name" value="HATPase_C_sf"/>
</dbReference>
<dbReference type="Gene3D" id="1.20.5.1930">
    <property type="match status" value="1"/>
</dbReference>
<evidence type="ECO:0000256" key="6">
    <source>
        <dbReference type="ARBA" id="ARBA00022989"/>
    </source>
</evidence>
<dbReference type="InterPro" id="IPR011712">
    <property type="entry name" value="Sig_transdc_His_kin_sub3_dim/P"/>
</dbReference>
<keyword evidence="12" id="KW-1185">Reference proteome</keyword>
<dbReference type="PATRIC" id="fig|1225564.3.peg.2366"/>
<evidence type="ECO:0000256" key="4">
    <source>
        <dbReference type="ARBA" id="ARBA00022692"/>
    </source>
</evidence>
<feature type="domain" description="Histidine kinase/HSP90-like ATPase" evidence="10">
    <location>
        <begin position="457"/>
        <end position="554"/>
    </location>
</feature>
<name>A0A0H1RDZ0_9HYPH</name>
<dbReference type="PANTHER" id="PTHR24421:SF37">
    <property type="entry name" value="SENSOR HISTIDINE KINASE NARS"/>
    <property type="match status" value="1"/>
</dbReference>
<organism evidence="11 12">
    <name type="scientific">Microvirga vignae</name>
    <dbReference type="NCBI Taxonomy" id="1225564"/>
    <lineage>
        <taxon>Bacteria</taxon>
        <taxon>Pseudomonadati</taxon>
        <taxon>Pseudomonadota</taxon>
        <taxon>Alphaproteobacteria</taxon>
        <taxon>Hyphomicrobiales</taxon>
        <taxon>Methylobacteriaceae</taxon>
        <taxon>Microvirga</taxon>
    </lineage>
</organism>
<dbReference type="GO" id="GO:0000155">
    <property type="term" value="F:phosphorelay sensor kinase activity"/>
    <property type="evidence" value="ECO:0007669"/>
    <property type="project" value="InterPro"/>
</dbReference>
<evidence type="ECO:0000313" key="11">
    <source>
        <dbReference type="EMBL" id="KLK93415.1"/>
    </source>
</evidence>
<comment type="subcellular location">
    <subcellularLocation>
        <location evidence="1">Cell membrane</location>
        <topology evidence="1">Multi-pass membrane protein</topology>
    </subcellularLocation>
</comment>
<dbReference type="AlphaFoldDB" id="A0A0H1RDZ0"/>
<dbReference type="Pfam" id="PF07730">
    <property type="entry name" value="HisKA_3"/>
    <property type="match status" value="1"/>
</dbReference>
<evidence type="ECO:0000256" key="7">
    <source>
        <dbReference type="ARBA" id="ARBA00023012"/>
    </source>
</evidence>
<comment type="caution">
    <text evidence="11">The sequence shown here is derived from an EMBL/GenBank/DDBJ whole genome shotgun (WGS) entry which is preliminary data.</text>
</comment>
<evidence type="ECO:0000256" key="5">
    <source>
        <dbReference type="ARBA" id="ARBA00022777"/>
    </source>
</evidence>
<evidence type="ECO:0000256" key="1">
    <source>
        <dbReference type="ARBA" id="ARBA00004651"/>
    </source>
</evidence>
<dbReference type="OrthoDB" id="8013578at2"/>
<feature type="transmembrane region" description="Helical" evidence="9">
    <location>
        <begin position="80"/>
        <end position="106"/>
    </location>
</feature>
<feature type="transmembrane region" description="Helical" evidence="9">
    <location>
        <begin position="118"/>
        <end position="138"/>
    </location>
</feature>
<proteinExistence type="predicted"/>
<dbReference type="EMBL" id="LCYG01000020">
    <property type="protein sequence ID" value="KLK93415.1"/>
    <property type="molecule type" value="Genomic_DNA"/>
</dbReference>
<dbReference type="Gene3D" id="3.30.565.10">
    <property type="entry name" value="Histidine kinase-like ATPase, C-terminal domain"/>
    <property type="match status" value="1"/>
</dbReference>
<keyword evidence="2" id="KW-1003">Cell membrane</keyword>
<dbReference type="SUPFAM" id="SSF55874">
    <property type="entry name" value="ATPase domain of HSP90 chaperone/DNA topoisomerase II/histidine kinase"/>
    <property type="match status" value="1"/>
</dbReference>
<dbReference type="STRING" id="1225564.AA309_08780"/>
<feature type="transmembrane region" description="Helical" evidence="9">
    <location>
        <begin position="20"/>
        <end position="38"/>
    </location>
</feature>
<accession>A0A0H1RDZ0</accession>
<gene>
    <name evidence="11" type="ORF">AA309_08780</name>
</gene>
<sequence>MAKPEDSLLRRLLTVPPIRVIVLARLLMAIFALAAITLDFPQITRSAAPNYIIAIAYLVFAFVSFYIVMQGPPANREQILAHTIDVVCICLLMYFNHGLASPFLLYFTFLIASATLRWDWRGAIFTTGLLVLIFFLVMGIERQGFTERDNELSLSQAILRPANLLVAGIMLGYVGALQERSRLRLAQLVAWPGPEHRQDVPVPIISALEHAADILCAPRMLIIWEQPDEPFRDVVYWSKQGIQYSRERSDRFGTIVAEGMARKSFLYTPRVQRVSAEELINEDLRQTFSIQRALSAPFQLPVCSGRIFLLDPLDESSPDDLLLAELIATRLGVDLEHHLLRSEREMTVALNERARLARDLHDGVLQGLAAADIHLMISMNKASEQSKEHLARTRQILTAEQQRIRAFIEMTRSGANTPSRPADLGSQIRSLLSDLSEQWDCDVDVTVDPPGLQTAEHIARNVCYLLAEALSNAVRHGKASHIDIAVRAESGSLNLRIRDNGCGFPGLSGRYSDDELAAHRIGPLSLRTRSEELGGSLTLEVSPSGIEITIEIPL</sequence>
<keyword evidence="6 9" id="KW-1133">Transmembrane helix</keyword>
<evidence type="ECO:0000313" key="12">
    <source>
        <dbReference type="Proteomes" id="UP000035489"/>
    </source>
</evidence>
<keyword evidence="7" id="KW-0902">Two-component regulatory system</keyword>
<protein>
    <recommendedName>
        <fullName evidence="10">Histidine kinase/HSP90-like ATPase domain-containing protein</fullName>
    </recommendedName>
</protein>
<evidence type="ECO:0000256" key="2">
    <source>
        <dbReference type="ARBA" id="ARBA00022475"/>
    </source>
</evidence>
<feature type="transmembrane region" description="Helical" evidence="9">
    <location>
        <begin position="158"/>
        <end position="177"/>
    </location>
</feature>
<dbReference type="Pfam" id="PF02518">
    <property type="entry name" value="HATPase_c"/>
    <property type="match status" value="1"/>
</dbReference>
<keyword evidence="4 9" id="KW-0812">Transmembrane</keyword>
<dbReference type="SMART" id="SM00387">
    <property type="entry name" value="HATPase_c"/>
    <property type="match status" value="1"/>
</dbReference>
<dbReference type="InterPro" id="IPR003594">
    <property type="entry name" value="HATPase_dom"/>
</dbReference>
<dbReference type="InterPro" id="IPR050482">
    <property type="entry name" value="Sensor_HK_TwoCompSys"/>
</dbReference>